<name>A0A316C7J2_PSESE</name>
<dbReference type="HAMAP" id="MF_01875">
    <property type="entry name" value="Prokaryotic_Ku"/>
    <property type="match status" value="1"/>
</dbReference>
<dbReference type="SUPFAM" id="SSF100939">
    <property type="entry name" value="SPOC domain-like"/>
    <property type="match status" value="1"/>
</dbReference>
<dbReference type="GO" id="GO:0006303">
    <property type="term" value="P:double-strand break repair via nonhomologous end joining"/>
    <property type="evidence" value="ECO:0007669"/>
    <property type="project" value="UniProtKB-UniRule"/>
</dbReference>
<dbReference type="InterPro" id="IPR006164">
    <property type="entry name" value="DNA_bd_Ku70/Ku80"/>
</dbReference>
<keyword evidence="2" id="KW-0233">DNA recombination</keyword>
<evidence type="ECO:0000313" key="5">
    <source>
        <dbReference type="EMBL" id="PWJ85689.1"/>
    </source>
</evidence>
<organism evidence="5 6">
    <name type="scientific">Pseudaminobacter salicylatoxidans</name>
    <dbReference type="NCBI Taxonomy" id="93369"/>
    <lineage>
        <taxon>Bacteria</taxon>
        <taxon>Pseudomonadati</taxon>
        <taxon>Pseudomonadota</taxon>
        <taxon>Alphaproteobacteria</taxon>
        <taxon>Hyphomicrobiales</taxon>
        <taxon>Phyllobacteriaceae</taxon>
        <taxon>Pseudaminobacter</taxon>
    </lineage>
</organism>
<reference evidence="5 6" key="1">
    <citation type="submission" date="2018-05" db="EMBL/GenBank/DDBJ databases">
        <title>Genomic Encyclopedia of Type Strains, Phase IV (KMG-IV): sequencing the most valuable type-strain genomes for metagenomic binning, comparative biology and taxonomic classification.</title>
        <authorList>
            <person name="Goeker M."/>
        </authorList>
    </citation>
    <scope>NUCLEOTIDE SEQUENCE [LARGE SCALE GENOMIC DNA]</scope>
    <source>
        <strain evidence="5 6">DSM 6986</strain>
    </source>
</reference>
<dbReference type="SMART" id="SM00559">
    <property type="entry name" value="Ku78"/>
    <property type="match status" value="1"/>
</dbReference>
<evidence type="ECO:0000259" key="4">
    <source>
        <dbReference type="SMART" id="SM00559"/>
    </source>
</evidence>
<proteinExistence type="inferred from homology"/>
<comment type="caution">
    <text evidence="5">The sequence shown here is derived from an EMBL/GenBank/DDBJ whole genome shotgun (WGS) entry which is preliminary data.</text>
</comment>
<comment type="subunit">
    <text evidence="2">Homodimer. Interacts with LigD.</text>
</comment>
<keyword evidence="2" id="KW-0227">DNA damage</keyword>
<evidence type="ECO:0000256" key="3">
    <source>
        <dbReference type="SAM" id="MobiDB-lite"/>
    </source>
</evidence>
<evidence type="ECO:0000313" key="6">
    <source>
        <dbReference type="Proteomes" id="UP000245396"/>
    </source>
</evidence>
<comment type="function">
    <text evidence="2">With LigD forms a non-homologous end joining (NHEJ) DNA repair enzyme, which repairs dsDNA breaks with reduced fidelity. Binds linear dsDNA with 5'- and 3'- overhangs but not closed circular dsDNA nor ssDNA. Recruits and stimulates the ligase activity of LigD.</text>
</comment>
<feature type="region of interest" description="Disordered" evidence="3">
    <location>
        <begin position="246"/>
        <end position="267"/>
    </location>
</feature>
<protein>
    <recommendedName>
        <fullName evidence="2">Non-homologous end joining protein Ku</fullName>
    </recommendedName>
</protein>
<dbReference type="GO" id="GO:0006310">
    <property type="term" value="P:DNA recombination"/>
    <property type="evidence" value="ECO:0007669"/>
    <property type="project" value="UniProtKB-KW"/>
</dbReference>
<comment type="similarity">
    <text evidence="2">Belongs to the prokaryotic Ku family.</text>
</comment>
<keyword evidence="1 2" id="KW-0238">DNA-binding</keyword>
<dbReference type="InterPro" id="IPR016194">
    <property type="entry name" value="SPOC-like_C_dom_sf"/>
</dbReference>
<dbReference type="NCBIfam" id="TIGR02772">
    <property type="entry name" value="Ku_bact"/>
    <property type="match status" value="1"/>
</dbReference>
<evidence type="ECO:0000256" key="2">
    <source>
        <dbReference type="HAMAP-Rule" id="MF_01875"/>
    </source>
</evidence>
<evidence type="ECO:0000256" key="1">
    <source>
        <dbReference type="ARBA" id="ARBA00023125"/>
    </source>
</evidence>
<dbReference type="Proteomes" id="UP000245396">
    <property type="component" value="Unassembled WGS sequence"/>
</dbReference>
<dbReference type="PIRSF" id="PIRSF006493">
    <property type="entry name" value="Prok_Ku"/>
    <property type="match status" value="1"/>
</dbReference>
<dbReference type="PANTHER" id="PTHR41251">
    <property type="entry name" value="NON-HOMOLOGOUS END JOINING PROTEIN KU"/>
    <property type="match status" value="1"/>
</dbReference>
<feature type="domain" description="Ku" evidence="4">
    <location>
        <begin position="45"/>
        <end position="174"/>
    </location>
</feature>
<gene>
    <name evidence="2" type="primary">ku</name>
    <name evidence="5" type="ORF">C7441_102134</name>
</gene>
<dbReference type="GO" id="GO:0003690">
    <property type="term" value="F:double-stranded DNA binding"/>
    <property type="evidence" value="ECO:0007669"/>
    <property type="project" value="UniProtKB-UniRule"/>
</dbReference>
<dbReference type="Gene3D" id="2.40.290.10">
    <property type="match status" value="1"/>
</dbReference>
<dbReference type="EMBL" id="QGGG01000002">
    <property type="protein sequence ID" value="PWJ85689.1"/>
    <property type="molecule type" value="Genomic_DNA"/>
</dbReference>
<sequence length="267" mass="30062">MKLGSVTCAIKLAGATSEAERVHLRILNRKTREPVKAAYMDEGTGKPVEREDQIKGYEVQKNEYLLIEPEEIARLKIESEHTLEIESFVEKAQVDPVYLEKPYYVYPADKPSTDAFAVIREAMRRTKKAGLASIVLSQRERHVLVEPEGNGMLMTILHSPREIVPAQKVFGDLKDRKIDPDMTEIAAMIIDKKVTRFDPSKFEDQYENALLGLIKAKREGKQPPKAAPRPKENVVNLADVLKKSLEKEGIASPSSRNKQGAKRKKSA</sequence>
<keyword evidence="6" id="KW-1185">Reference proteome</keyword>
<dbReference type="InterPro" id="IPR009187">
    <property type="entry name" value="Prok_Ku"/>
</dbReference>
<dbReference type="AlphaFoldDB" id="A0A316C7J2"/>
<dbReference type="Pfam" id="PF02735">
    <property type="entry name" value="Ku"/>
    <property type="match status" value="1"/>
</dbReference>
<dbReference type="PANTHER" id="PTHR41251:SF1">
    <property type="entry name" value="NON-HOMOLOGOUS END JOINING PROTEIN KU"/>
    <property type="match status" value="1"/>
</dbReference>
<accession>A0A316C7J2</accession>
<dbReference type="STRING" id="1192868.GCA_000304395_01476"/>
<keyword evidence="2" id="KW-0234">DNA repair</keyword>